<evidence type="ECO:0000256" key="1">
    <source>
        <dbReference type="ARBA" id="ARBA00009018"/>
    </source>
</evidence>
<dbReference type="GO" id="GO:0005524">
    <property type="term" value="F:ATP binding"/>
    <property type="evidence" value="ECO:0007669"/>
    <property type="project" value="UniProtKB-UniRule"/>
</dbReference>
<reference evidence="8" key="1">
    <citation type="submission" date="2016-10" db="EMBL/GenBank/DDBJ databases">
        <authorList>
            <person name="Varghese N."/>
            <person name="Submissions S."/>
        </authorList>
    </citation>
    <scope>NUCLEOTIDE SEQUENCE [LARGE SCALE GENOMIC DNA]</scope>
    <source>
        <strain evidence="8">DSM 22376</strain>
    </source>
</reference>
<evidence type="ECO:0000256" key="2">
    <source>
        <dbReference type="ARBA" id="ARBA00022741"/>
    </source>
</evidence>
<dbReference type="PROSITE" id="PS51219">
    <property type="entry name" value="DPCK"/>
    <property type="match status" value="1"/>
</dbReference>
<comment type="pathway">
    <text evidence="5">Cofactor biosynthesis; coenzyme A biosynthesis; CoA from (R)-pantothenate: step 5/5.</text>
</comment>
<gene>
    <name evidence="5" type="primary">coaE</name>
    <name evidence="7" type="ORF">SAMN05443667_107186</name>
</gene>
<dbReference type="SUPFAM" id="SSF52540">
    <property type="entry name" value="P-loop containing nucleoside triphosphate hydrolases"/>
    <property type="match status" value="1"/>
</dbReference>
<keyword evidence="4 5" id="KW-0173">Coenzyme A biosynthesis</keyword>
<dbReference type="InterPro" id="IPR027417">
    <property type="entry name" value="P-loop_NTPase"/>
</dbReference>
<dbReference type="InterPro" id="IPR001977">
    <property type="entry name" value="Depp_CoAkinase"/>
</dbReference>
<dbReference type="Pfam" id="PF01121">
    <property type="entry name" value="CoaE"/>
    <property type="match status" value="1"/>
</dbReference>
<comment type="function">
    <text evidence="5">Catalyzes the phosphorylation of the 3'-hydroxyl group of dephosphocoenzyme A to form coenzyme A.</text>
</comment>
<dbReference type="GO" id="GO:0005737">
    <property type="term" value="C:cytoplasm"/>
    <property type="evidence" value="ECO:0007669"/>
    <property type="project" value="UniProtKB-SubCell"/>
</dbReference>
<evidence type="ECO:0000313" key="8">
    <source>
        <dbReference type="Proteomes" id="UP000198951"/>
    </source>
</evidence>
<organism evidence="7 8">
    <name type="scientific">Flavobacterium gillisiae</name>
    <dbReference type="NCBI Taxonomy" id="150146"/>
    <lineage>
        <taxon>Bacteria</taxon>
        <taxon>Pseudomonadati</taxon>
        <taxon>Bacteroidota</taxon>
        <taxon>Flavobacteriia</taxon>
        <taxon>Flavobacteriales</taxon>
        <taxon>Flavobacteriaceae</taxon>
        <taxon>Flavobacterium</taxon>
    </lineage>
</organism>
<dbReference type="GO" id="GO:0004140">
    <property type="term" value="F:dephospho-CoA kinase activity"/>
    <property type="evidence" value="ECO:0007669"/>
    <property type="project" value="UniProtKB-UniRule"/>
</dbReference>
<dbReference type="PANTHER" id="PTHR10695">
    <property type="entry name" value="DEPHOSPHO-COA KINASE-RELATED"/>
    <property type="match status" value="1"/>
</dbReference>
<dbReference type="GO" id="GO:0015937">
    <property type="term" value="P:coenzyme A biosynthetic process"/>
    <property type="evidence" value="ECO:0007669"/>
    <property type="project" value="UniProtKB-UniRule"/>
</dbReference>
<comment type="subcellular location">
    <subcellularLocation>
        <location evidence="5">Cytoplasm</location>
    </subcellularLocation>
</comment>
<comment type="catalytic activity">
    <reaction evidence="5">
        <text>3'-dephospho-CoA + ATP = ADP + CoA + H(+)</text>
        <dbReference type="Rhea" id="RHEA:18245"/>
        <dbReference type="ChEBI" id="CHEBI:15378"/>
        <dbReference type="ChEBI" id="CHEBI:30616"/>
        <dbReference type="ChEBI" id="CHEBI:57287"/>
        <dbReference type="ChEBI" id="CHEBI:57328"/>
        <dbReference type="ChEBI" id="CHEBI:456216"/>
        <dbReference type="EC" id="2.7.1.24"/>
    </reaction>
</comment>
<evidence type="ECO:0000256" key="4">
    <source>
        <dbReference type="ARBA" id="ARBA00022993"/>
    </source>
</evidence>
<dbReference type="Gene3D" id="3.40.50.300">
    <property type="entry name" value="P-loop containing nucleotide triphosphate hydrolases"/>
    <property type="match status" value="1"/>
</dbReference>
<proteinExistence type="inferred from homology"/>
<dbReference type="AlphaFoldDB" id="A0A1H4DDU2"/>
<evidence type="ECO:0000313" key="7">
    <source>
        <dbReference type="EMBL" id="SEA70894.1"/>
    </source>
</evidence>
<dbReference type="EMBL" id="FNRD01000007">
    <property type="protein sequence ID" value="SEA70894.1"/>
    <property type="molecule type" value="Genomic_DNA"/>
</dbReference>
<protein>
    <recommendedName>
        <fullName evidence="5 6">Dephospho-CoA kinase</fullName>
        <ecNumber evidence="5 6">2.7.1.24</ecNumber>
    </recommendedName>
    <alternativeName>
        <fullName evidence="5">Dephosphocoenzyme A kinase</fullName>
    </alternativeName>
</protein>
<evidence type="ECO:0000256" key="6">
    <source>
        <dbReference type="NCBIfam" id="TIGR00152"/>
    </source>
</evidence>
<feature type="binding site" evidence="5">
    <location>
        <begin position="12"/>
        <end position="17"/>
    </location>
    <ligand>
        <name>ATP</name>
        <dbReference type="ChEBI" id="CHEBI:30616"/>
    </ligand>
</feature>
<dbReference type="PANTHER" id="PTHR10695:SF46">
    <property type="entry name" value="BIFUNCTIONAL COENZYME A SYNTHASE-RELATED"/>
    <property type="match status" value="1"/>
</dbReference>
<name>A0A1H4DDU2_9FLAO</name>
<sequence>MTKIIGLTGGIGSGKTTIANHFQSSGIPVYIADDEARKIMQTAEVINAIKEAFGETLFEGVVLKRDKLAEIVFNDPEKLQQLNEIVHPAVKRHFKQWLVDHKGFPIVIYEAAILFESGNYKNFDLIITVTAPLESRIQRVIERDNTTREQVLGRINSQWTDEQRVSKSDFVIENIDIEIARRKTDEILKILKIKQNEC</sequence>
<evidence type="ECO:0000256" key="3">
    <source>
        <dbReference type="ARBA" id="ARBA00022840"/>
    </source>
</evidence>
<dbReference type="OrthoDB" id="9812943at2"/>
<evidence type="ECO:0000256" key="5">
    <source>
        <dbReference type="HAMAP-Rule" id="MF_00376"/>
    </source>
</evidence>
<dbReference type="CDD" id="cd02022">
    <property type="entry name" value="DPCK"/>
    <property type="match status" value="1"/>
</dbReference>
<keyword evidence="2 5" id="KW-0547">Nucleotide-binding</keyword>
<dbReference type="EC" id="2.7.1.24" evidence="5 6"/>
<dbReference type="STRING" id="150146.SAMN05443667_107186"/>
<dbReference type="RefSeq" id="WP_091089856.1">
    <property type="nucleotide sequence ID" value="NZ_FNRD01000007.1"/>
</dbReference>
<keyword evidence="8" id="KW-1185">Reference proteome</keyword>
<dbReference type="UniPathway" id="UPA00241">
    <property type="reaction ID" value="UER00356"/>
</dbReference>
<keyword evidence="5 7" id="KW-0418">Kinase</keyword>
<keyword evidence="5" id="KW-0808">Transferase</keyword>
<dbReference type="NCBIfam" id="TIGR00152">
    <property type="entry name" value="dephospho-CoA kinase"/>
    <property type="match status" value="1"/>
</dbReference>
<accession>A0A1H4DDU2</accession>
<comment type="similarity">
    <text evidence="1 5">Belongs to the CoaE family.</text>
</comment>
<dbReference type="HAMAP" id="MF_00376">
    <property type="entry name" value="Dephospho_CoA_kinase"/>
    <property type="match status" value="1"/>
</dbReference>
<keyword evidence="5" id="KW-0963">Cytoplasm</keyword>
<keyword evidence="3 5" id="KW-0067">ATP-binding</keyword>
<dbReference type="Proteomes" id="UP000198951">
    <property type="component" value="Unassembled WGS sequence"/>
</dbReference>